<evidence type="ECO:0000256" key="1">
    <source>
        <dbReference type="SAM" id="SignalP"/>
    </source>
</evidence>
<accession>A0A0C2XFH8</accession>
<gene>
    <name evidence="2" type="ORF">M408DRAFT_160444</name>
</gene>
<feature type="chain" id="PRO_5002158679" evidence="1">
    <location>
        <begin position="24"/>
        <end position="196"/>
    </location>
</feature>
<name>A0A0C2XFH8_SERVB</name>
<dbReference type="Proteomes" id="UP000054097">
    <property type="component" value="Unassembled WGS sequence"/>
</dbReference>
<keyword evidence="1" id="KW-0732">Signal</keyword>
<evidence type="ECO:0000313" key="2">
    <source>
        <dbReference type="EMBL" id="KIM27872.1"/>
    </source>
</evidence>
<dbReference type="AlphaFoldDB" id="A0A0C2XFH8"/>
<reference evidence="3" key="2">
    <citation type="submission" date="2015-01" db="EMBL/GenBank/DDBJ databases">
        <title>Evolutionary Origins and Diversification of the Mycorrhizal Mutualists.</title>
        <authorList>
            <consortium name="DOE Joint Genome Institute"/>
            <consortium name="Mycorrhizal Genomics Consortium"/>
            <person name="Kohler A."/>
            <person name="Kuo A."/>
            <person name="Nagy L.G."/>
            <person name="Floudas D."/>
            <person name="Copeland A."/>
            <person name="Barry K.W."/>
            <person name="Cichocki N."/>
            <person name="Veneault-Fourrey C."/>
            <person name="LaButti K."/>
            <person name="Lindquist E.A."/>
            <person name="Lipzen A."/>
            <person name="Lundell T."/>
            <person name="Morin E."/>
            <person name="Murat C."/>
            <person name="Riley R."/>
            <person name="Ohm R."/>
            <person name="Sun H."/>
            <person name="Tunlid A."/>
            <person name="Henrissat B."/>
            <person name="Grigoriev I.V."/>
            <person name="Hibbett D.S."/>
            <person name="Martin F."/>
        </authorList>
    </citation>
    <scope>NUCLEOTIDE SEQUENCE [LARGE SCALE GENOMIC DNA]</scope>
    <source>
        <strain evidence="3">MAFF 305830</strain>
    </source>
</reference>
<sequence>MRPGSVILSLSLALLSATTPAYGSEHGWGLWDPLADTAETGTVDSYHKVAMKKQGYTLVSSTSKDGLTLALWEPIDASTTAKRSLLPDILPGIRRGLPAARRGPLPEPVAAPAPAPPLAAPLVKRASDIQGRHCSTACAYQNFQKADTSDCISAYRKLYSTTGVFTLAKHQALSATSDGKNCSIWTVNNSEQDISA</sequence>
<dbReference type="EMBL" id="KN824296">
    <property type="protein sequence ID" value="KIM27872.1"/>
    <property type="molecule type" value="Genomic_DNA"/>
</dbReference>
<evidence type="ECO:0000313" key="3">
    <source>
        <dbReference type="Proteomes" id="UP000054097"/>
    </source>
</evidence>
<keyword evidence="3" id="KW-1185">Reference proteome</keyword>
<organism evidence="2 3">
    <name type="scientific">Serendipita vermifera MAFF 305830</name>
    <dbReference type="NCBI Taxonomy" id="933852"/>
    <lineage>
        <taxon>Eukaryota</taxon>
        <taxon>Fungi</taxon>
        <taxon>Dikarya</taxon>
        <taxon>Basidiomycota</taxon>
        <taxon>Agaricomycotina</taxon>
        <taxon>Agaricomycetes</taxon>
        <taxon>Sebacinales</taxon>
        <taxon>Serendipitaceae</taxon>
        <taxon>Serendipita</taxon>
    </lineage>
</organism>
<proteinExistence type="predicted"/>
<feature type="signal peptide" evidence="1">
    <location>
        <begin position="1"/>
        <end position="23"/>
    </location>
</feature>
<reference evidence="2 3" key="1">
    <citation type="submission" date="2014-04" db="EMBL/GenBank/DDBJ databases">
        <authorList>
            <consortium name="DOE Joint Genome Institute"/>
            <person name="Kuo A."/>
            <person name="Zuccaro A."/>
            <person name="Kohler A."/>
            <person name="Nagy L.G."/>
            <person name="Floudas D."/>
            <person name="Copeland A."/>
            <person name="Barry K.W."/>
            <person name="Cichocki N."/>
            <person name="Veneault-Fourrey C."/>
            <person name="LaButti K."/>
            <person name="Lindquist E.A."/>
            <person name="Lipzen A."/>
            <person name="Lundell T."/>
            <person name="Morin E."/>
            <person name="Murat C."/>
            <person name="Sun H."/>
            <person name="Tunlid A."/>
            <person name="Henrissat B."/>
            <person name="Grigoriev I.V."/>
            <person name="Hibbett D.S."/>
            <person name="Martin F."/>
            <person name="Nordberg H.P."/>
            <person name="Cantor M.N."/>
            <person name="Hua S.X."/>
        </authorList>
    </citation>
    <scope>NUCLEOTIDE SEQUENCE [LARGE SCALE GENOMIC DNA]</scope>
    <source>
        <strain evidence="2 3">MAFF 305830</strain>
    </source>
</reference>
<dbReference type="HOGENOM" id="CLU_1390992_0_0_1"/>
<protein>
    <submittedName>
        <fullName evidence="2">Uncharacterized protein</fullName>
    </submittedName>
</protein>